<accession>A0A1H8IFN9</accession>
<comment type="similarity">
    <text evidence="2">Belongs to the binding-protein-dependent transport system permease family. HisMQ subfamily.</text>
</comment>
<evidence type="ECO:0000313" key="11">
    <source>
        <dbReference type="EMBL" id="SEN66518.1"/>
    </source>
</evidence>
<dbReference type="InterPro" id="IPR043429">
    <property type="entry name" value="ArtM/GltK/GlnP/TcyL/YhdX-like"/>
</dbReference>
<keyword evidence="5 9" id="KW-0812">Transmembrane</keyword>
<evidence type="ECO:0000313" key="12">
    <source>
        <dbReference type="Proteomes" id="UP000199300"/>
    </source>
</evidence>
<dbReference type="STRING" id="872970.SAMN04488134_101591"/>
<evidence type="ECO:0000256" key="7">
    <source>
        <dbReference type="ARBA" id="ARBA00022989"/>
    </source>
</evidence>
<dbReference type="EMBL" id="FODJ01000001">
    <property type="protein sequence ID" value="SEN66518.1"/>
    <property type="molecule type" value="Genomic_DNA"/>
</dbReference>
<dbReference type="SUPFAM" id="SSF161098">
    <property type="entry name" value="MetI-like"/>
    <property type="match status" value="2"/>
</dbReference>
<proteinExistence type="inferred from homology"/>
<evidence type="ECO:0000256" key="8">
    <source>
        <dbReference type="ARBA" id="ARBA00023136"/>
    </source>
</evidence>
<dbReference type="PROSITE" id="PS50928">
    <property type="entry name" value="ABC_TM1"/>
    <property type="match status" value="1"/>
</dbReference>
<keyword evidence="6" id="KW-0029">Amino-acid transport</keyword>
<dbReference type="PANTHER" id="PTHR30614:SF37">
    <property type="entry name" value="AMINO-ACID ABC TRANSPORTER PERMEASE PROTEIN YHDX-RELATED"/>
    <property type="match status" value="1"/>
</dbReference>
<protein>
    <submittedName>
        <fullName evidence="11">General L-amino acid transport system permease protein</fullName>
    </submittedName>
</protein>
<dbReference type="GO" id="GO:0006865">
    <property type="term" value="P:amino acid transport"/>
    <property type="evidence" value="ECO:0007669"/>
    <property type="project" value="UniProtKB-KW"/>
</dbReference>
<keyword evidence="4" id="KW-1003">Cell membrane</keyword>
<dbReference type="CDD" id="cd06261">
    <property type="entry name" value="TM_PBP2"/>
    <property type="match status" value="1"/>
</dbReference>
<feature type="transmembrane region" description="Helical" evidence="9">
    <location>
        <begin position="134"/>
        <end position="152"/>
    </location>
</feature>
<comment type="subcellular location">
    <subcellularLocation>
        <location evidence="1 9">Cell membrane</location>
        <topology evidence="1 9">Multi-pass membrane protein</topology>
    </subcellularLocation>
</comment>
<dbReference type="InterPro" id="IPR010065">
    <property type="entry name" value="AA_ABC_transptr_permease_3TM"/>
</dbReference>
<reference evidence="11 12" key="1">
    <citation type="submission" date="2016-10" db="EMBL/GenBank/DDBJ databases">
        <authorList>
            <person name="de Groot N.N."/>
        </authorList>
    </citation>
    <scope>NUCLEOTIDE SEQUENCE [LARGE SCALE GENOMIC DNA]</scope>
    <source>
        <strain evidence="11 12">CGMCC 1.10434</strain>
    </source>
</reference>
<dbReference type="InterPro" id="IPR035906">
    <property type="entry name" value="MetI-like_sf"/>
</dbReference>
<keyword evidence="8 9" id="KW-0472">Membrane</keyword>
<dbReference type="GO" id="GO:0022857">
    <property type="term" value="F:transmembrane transporter activity"/>
    <property type="evidence" value="ECO:0007669"/>
    <property type="project" value="InterPro"/>
</dbReference>
<feature type="transmembrane region" description="Helical" evidence="9">
    <location>
        <begin position="259"/>
        <end position="282"/>
    </location>
</feature>
<feature type="domain" description="ABC transmembrane type-1" evidence="10">
    <location>
        <begin position="86"/>
        <end position="374"/>
    </location>
</feature>
<dbReference type="GO" id="GO:0043190">
    <property type="term" value="C:ATP-binding cassette (ABC) transporter complex"/>
    <property type="evidence" value="ECO:0007669"/>
    <property type="project" value="InterPro"/>
</dbReference>
<dbReference type="RefSeq" id="WP_091494634.1">
    <property type="nucleotide sequence ID" value="NZ_FODJ01000001.1"/>
</dbReference>
<evidence type="ECO:0000256" key="3">
    <source>
        <dbReference type="ARBA" id="ARBA00022448"/>
    </source>
</evidence>
<keyword evidence="7 9" id="KW-1133">Transmembrane helix</keyword>
<evidence type="ECO:0000256" key="2">
    <source>
        <dbReference type="ARBA" id="ARBA00010072"/>
    </source>
</evidence>
<evidence type="ECO:0000256" key="9">
    <source>
        <dbReference type="RuleBase" id="RU363032"/>
    </source>
</evidence>
<dbReference type="Gene3D" id="1.10.3720.10">
    <property type="entry name" value="MetI-like"/>
    <property type="match status" value="1"/>
</dbReference>
<dbReference type="PANTHER" id="PTHR30614">
    <property type="entry name" value="MEMBRANE COMPONENT OF AMINO ACID ABC TRANSPORTER"/>
    <property type="match status" value="1"/>
</dbReference>
<feature type="transmembrane region" description="Helical" evidence="9">
    <location>
        <begin position="92"/>
        <end position="113"/>
    </location>
</feature>
<dbReference type="OrthoDB" id="9805999at2"/>
<evidence type="ECO:0000256" key="1">
    <source>
        <dbReference type="ARBA" id="ARBA00004651"/>
    </source>
</evidence>
<name>A0A1H8IFN9_9BACI</name>
<dbReference type="Proteomes" id="UP000199300">
    <property type="component" value="Unassembled WGS sequence"/>
</dbReference>
<organism evidence="11 12">
    <name type="scientific">Amphibacillus marinus</name>
    <dbReference type="NCBI Taxonomy" id="872970"/>
    <lineage>
        <taxon>Bacteria</taxon>
        <taxon>Bacillati</taxon>
        <taxon>Bacillota</taxon>
        <taxon>Bacilli</taxon>
        <taxon>Bacillales</taxon>
        <taxon>Bacillaceae</taxon>
        <taxon>Amphibacillus</taxon>
    </lineage>
</organism>
<feature type="transmembrane region" description="Helical" evidence="9">
    <location>
        <begin position="211"/>
        <end position="231"/>
    </location>
</feature>
<evidence type="ECO:0000256" key="5">
    <source>
        <dbReference type="ARBA" id="ARBA00022692"/>
    </source>
</evidence>
<sequence>MSKSQQVKTPFWRDDRILPIIFQVVFVVIVVLFFGFLINNAINGLSRLGINFGFNFLRRTASFNISESLISYDASDIYGRAIIVGMLNTLRIAIIGVILATILGVLVGIGRLSKNWLVRKLSGMYIEIFRNTPLLVQIFIWYFAVILPLPQVQESFAIGNFYFNNRGIAIPWFLSNDGTLIWLVLFIVGLAGAFFTWRFQLNQQVKKGKRTFPFIWALAALLTSWLLAFLVTQSGPFNISIPELGNFNFSGGLRVSAEFLAILTGLVIYTATFIAEIVRAGIQSVNKGQTEAAQAIGLKSSTMMRLVILPQAIRIIIPPITSQYLNLTKNSSLAIAVGYQELVAVGNTTINQSGHAVEVFLIIICVYLALNLTTSLFMNIFNRKTQLVER</sequence>
<evidence type="ECO:0000259" key="10">
    <source>
        <dbReference type="PROSITE" id="PS50928"/>
    </source>
</evidence>
<evidence type="ECO:0000256" key="6">
    <source>
        <dbReference type="ARBA" id="ARBA00022970"/>
    </source>
</evidence>
<gene>
    <name evidence="11" type="ORF">SAMN04488134_101591</name>
</gene>
<dbReference type="InterPro" id="IPR000515">
    <property type="entry name" value="MetI-like"/>
</dbReference>
<keyword evidence="12" id="KW-1185">Reference proteome</keyword>
<feature type="transmembrane region" description="Helical" evidence="9">
    <location>
        <begin position="180"/>
        <end position="199"/>
    </location>
</feature>
<dbReference type="AlphaFoldDB" id="A0A1H8IFN9"/>
<dbReference type="Pfam" id="PF00528">
    <property type="entry name" value="BPD_transp_1"/>
    <property type="match status" value="1"/>
</dbReference>
<keyword evidence="3 9" id="KW-0813">Transport</keyword>
<feature type="transmembrane region" description="Helical" evidence="9">
    <location>
        <begin position="20"/>
        <end position="38"/>
    </location>
</feature>
<dbReference type="NCBIfam" id="TIGR01726">
    <property type="entry name" value="HEQRo_perm_3TM"/>
    <property type="match status" value="1"/>
</dbReference>
<evidence type="ECO:0000256" key="4">
    <source>
        <dbReference type="ARBA" id="ARBA00022475"/>
    </source>
</evidence>
<feature type="transmembrane region" description="Helical" evidence="9">
    <location>
        <begin position="359"/>
        <end position="381"/>
    </location>
</feature>